<evidence type="ECO:0000313" key="2">
    <source>
        <dbReference type="Proteomes" id="UP000318065"/>
    </source>
</evidence>
<dbReference type="InterPro" id="IPR052219">
    <property type="entry name" value="Photolyase_Class-2"/>
</dbReference>
<keyword evidence="2" id="KW-1185">Reference proteome</keyword>
<evidence type="ECO:0000313" key="1">
    <source>
        <dbReference type="EMBL" id="BBL81158.1"/>
    </source>
</evidence>
<organism evidence="1 2">
    <name type="scientific">Rubrobacter xylanophilus</name>
    <dbReference type="NCBI Taxonomy" id="49319"/>
    <lineage>
        <taxon>Bacteria</taxon>
        <taxon>Bacillati</taxon>
        <taxon>Actinomycetota</taxon>
        <taxon>Rubrobacteria</taxon>
        <taxon>Rubrobacterales</taxon>
        <taxon>Rubrobacteraceae</taxon>
        <taxon>Rubrobacter</taxon>
    </lineage>
</organism>
<dbReference type="Gene3D" id="1.10.579.10">
    <property type="entry name" value="DNA Cyclobutane Dipyrimidine Photolyase, subunit A, domain 3"/>
    <property type="match status" value="1"/>
</dbReference>
<dbReference type="InterPro" id="IPR036155">
    <property type="entry name" value="Crypto/Photolyase_N_sf"/>
</dbReference>
<dbReference type="GO" id="GO:0003904">
    <property type="term" value="F:deoxyribodipyrimidine photo-lyase activity"/>
    <property type="evidence" value="ECO:0007669"/>
    <property type="project" value="TreeGrafter"/>
</dbReference>
<sequence>MHTSQRANALGLTDAYPEANLRHYAFMLEGFADVEAGLRRRGVGFAVRHGSPDEVALEAGRRASLIVTGRDGSRGRGASHAYRTALCLNNKYFLDGRDPNSYTNVAWIFGLHDRPWKERPVFGKVRYMSRSGLERKSDPEACVRRVERLTGLSTR</sequence>
<dbReference type="SUPFAM" id="SSF48173">
    <property type="entry name" value="Cryptochrome/photolyase FAD-binding domain"/>
    <property type="match status" value="1"/>
</dbReference>
<dbReference type="SUPFAM" id="SSF52425">
    <property type="entry name" value="Cryptochrome/photolyase, N-terminal domain"/>
    <property type="match status" value="1"/>
</dbReference>
<dbReference type="GO" id="GO:0000719">
    <property type="term" value="P:photoreactive repair"/>
    <property type="evidence" value="ECO:0007669"/>
    <property type="project" value="TreeGrafter"/>
</dbReference>
<accession>A0A510HMT1</accession>
<dbReference type="AlphaFoldDB" id="A0A510HMT1"/>
<dbReference type="PANTHER" id="PTHR10211:SF0">
    <property type="entry name" value="DEOXYRIBODIPYRIMIDINE PHOTO-LYASE"/>
    <property type="match status" value="1"/>
</dbReference>
<dbReference type="EMBL" id="AP019791">
    <property type="protein sequence ID" value="BBL81158.1"/>
    <property type="molecule type" value="Genomic_DNA"/>
</dbReference>
<dbReference type="Proteomes" id="UP000318065">
    <property type="component" value="Chromosome"/>
</dbReference>
<name>A0A510HMT1_9ACTN</name>
<reference evidence="1" key="1">
    <citation type="journal article" date="2019" name="Microbiol. Resour. Announc.">
        <title>Complete Genome Sequence of Rubrobacter xylanophilus Strain AA3-22, Isolated from Arima Onsen in Japan.</title>
        <authorList>
            <person name="Tomariguchi N."/>
            <person name="Miyazaki K."/>
        </authorList>
    </citation>
    <scope>NUCLEOTIDE SEQUENCE [LARGE SCALE GENOMIC DNA]</scope>
    <source>
        <strain evidence="1">AA3-22</strain>
    </source>
</reference>
<dbReference type="PANTHER" id="PTHR10211">
    <property type="entry name" value="DEOXYRIBODIPYRIMIDINE PHOTOLYASE"/>
    <property type="match status" value="1"/>
</dbReference>
<proteinExistence type="predicted"/>
<protein>
    <submittedName>
        <fullName evidence="1">Uncharacterized protein</fullName>
    </submittedName>
</protein>
<dbReference type="InterPro" id="IPR036134">
    <property type="entry name" value="Crypto/Photolyase_FAD-like_sf"/>
</dbReference>
<gene>
    <name evidence="1" type="ORF">RxyAA322_30120</name>
</gene>